<dbReference type="EMBL" id="CP046956">
    <property type="protein sequence ID" value="QTM99832.1"/>
    <property type="molecule type" value="Genomic_DNA"/>
</dbReference>
<sequence length="119" mass="13794">MLYALSALLAVAIILLILSFFMNDRFKDIEQQLEQFSISSMQESYQLKKKIKILEEELLADDMDFMEDTIPVSQGKKPPMYQTILELNHQGKSVEQIARETSLNEHDVHSIIKQFSSTR</sequence>
<dbReference type="RefSeq" id="WP_209365001.1">
    <property type="nucleotide sequence ID" value="NZ_CP046956.1"/>
</dbReference>
<evidence type="ECO:0000313" key="2">
    <source>
        <dbReference type="Proteomes" id="UP000665043"/>
    </source>
</evidence>
<name>A0ABX7VSB3_9BACI</name>
<reference evidence="1 2" key="1">
    <citation type="submission" date="2019-12" db="EMBL/GenBank/DDBJ databases">
        <title>The whole genome sequencing of a strain isolated from a Mars analog, Dalangtan Playa.</title>
        <authorList>
            <person name="Huang T."/>
        </authorList>
    </citation>
    <scope>NUCLEOTIDE SEQUENCE [LARGE SCALE GENOMIC DNA]</scope>
    <source>
        <strain evidence="1 2">DP4-553-S</strain>
    </source>
</reference>
<dbReference type="Proteomes" id="UP000665043">
    <property type="component" value="Chromosome"/>
</dbReference>
<proteinExistence type="predicted"/>
<gene>
    <name evidence="1" type="ORF">ERJ70_11295</name>
</gene>
<evidence type="ECO:0008006" key="3">
    <source>
        <dbReference type="Google" id="ProtNLM"/>
    </source>
</evidence>
<keyword evidence="2" id="KW-1185">Reference proteome</keyword>
<accession>A0ABX7VSB3</accession>
<organism evidence="1 2">
    <name type="scientific">Sediminibacillus dalangtanensis</name>
    <dbReference type="NCBI Taxonomy" id="2729421"/>
    <lineage>
        <taxon>Bacteria</taxon>
        <taxon>Bacillati</taxon>
        <taxon>Bacillota</taxon>
        <taxon>Bacilli</taxon>
        <taxon>Bacillales</taxon>
        <taxon>Bacillaceae</taxon>
        <taxon>Sediminibacillus</taxon>
    </lineage>
</organism>
<protein>
    <recommendedName>
        <fullName evidence="3">Resolvase HTH domain-containing protein</fullName>
    </recommendedName>
</protein>
<evidence type="ECO:0000313" key="1">
    <source>
        <dbReference type="EMBL" id="QTM99832.1"/>
    </source>
</evidence>